<dbReference type="SMART" id="SM00448">
    <property type="entry name" value="REC"/>
    <property type="match status" value="1"/>
</dbReference>
<keyword evidence="1" id="KW-0597">Phosphoprotein</keyword>
<feature type="modified residue" description="4-aspartylphosphate" evidence="1">
    <location>
        <position position="71"/>
    </location>
</feature>
<dbReference type="GO" id="GO:0000160">
    <property type="term" value="P:phosphorelay signal transduction system"/>
    <property type="evidence" value="ECO:0007669"/>
    <property type="project" value="InterPro"/>
</dbReference>
<dbReference type="RefSeq" id="WP_157585879.1">
    <property type="nucleotide sequence ID" value="NZ_WPIN01000005.1"/>
</dbReference>
<dbReference type="Pfam" id="PF00072">
    <property type="entry name" value="Response_reg"/>
    <property type="match status" value="1"/>
</dbReference>
<comment type="caution">
    <text evidence="3">The sequence shown here is derived from an EMBL/GenBank/DDBJ whole genome shotgun (WGS) entry which is preliminary data.</text>
</comment>
<protein>
    <submittedName>
        <fullName evidence="3">Response regulator</fullName>
    </submittedName>
</protein>
<reference evidence="3 4" key="1">
    <citation type="submission" date="2019-12" db="EMBL/GenBank/DDBJ databases">
        <title>Spirosoma sp. HMF4905 genome sequencing and assembly.</title>
        <authorList>
            <person name="Kang H."/>
            <person name="Cha I."/>
            <person name="Kim H."/>
            <person name="Joh K."/>
        </authorList>
    </citation>
    <scope>NUCLEOTIDE SEQUENCE [LARGE SCALE GENOMIC DNA]</scope>
    <source>
        <strain evidence="3 4">HMF4905</strain>
    </source>
</reference>
<dbReference type="PROSITE" id="PS50110">
    <property type="entry name" value="RESPONSE_REGULATORY"/>
    <property type="match status" value="1"/>
</dbReference>
<dbReference type="Proteomes" id="UP000436006">
    <property type="component" value="Unassembled WGS sequence"/>
</dbReference>
<organism evidence="3 4">
    <name type="scientific">Spirosoma arboris</name>
    <dbReference type="NCBI Taxonomy" id="2682092"/>
    <lineage>
        <taxon>Bacteria</taxon>
        <taxon>Pseudomonadati</taxon>
        <taxon>Bacteroidota</taxon>
        <taxon>Cytophagia</taxon>
        <taxon>Cytophagales</taxon>
        <taxon>Cytophagaceae</taxon>
        <taxon>Spirosoma</taxon>
    </lineage>
</organism>
<evidence type="ECO:0000259" key="2">
    <source>
        <dbReference type="PROSITE" id="PS50110"/>
    </source>
</evidence>
<dbReference type="EMBL" id="WPIN01000005">
    <property type="protein sequence ID" value="MVM31230.1"/>
    <property type="molecule type" value="Genomic_DNA"/>
</dbReference>
<dbReference type="Gene3D" id="3.40.50.2300">
    <property type="match status" value="1"/>
</dbReference>
<gene>
    <name evidence="3" type="ORF">GO755_14400</name>
</gene>
<dbReference type="SUPFAM" id="SSF52172">
    <property type="entry name" value="CheY-like"/>
    <property type="match status" value="1"/>
</dbReference>
<dbReference type="PANTHER" id="PTHR44520:SF2">
    <property type="entry name" value="RESPONSE REGULATOR RCP1"/>
    <property type="match status" value="1"/>
</dbReference>
<evidence type="ECO:0000256" key="1">
    <source>
        <dbReference type="PROSITE-ProRule" id="PRU00169"/>
    </source>
</evidence>
<dbReference type="InterPro" id="IPR052893">
    <property type="entry name" value="TCS_response_regulator"/>
</dbReference>
<proteinExistence type="predicted"/>
<accession>A0A7K1SBR5</accession>
<evidence type="ECO:0000313" key="3">
    <source>
        <dbReference type="EMBL" id="MVM31230.1"/>
    </source>
</evidence>
<dbReference type="InterPro" id="IPR001789">
    <property type="entry name" value="Sig_transdc_resp-reg_receiver"/>
</dbReference>
<dbReference type="InterPro" id="IPR011006">
    <property type="entry name" value="CheY-like_superfamily"/>
</dbReference>
<dbReference type="PANTHER" id="PTHR44520">
    <property type="entry name" value="RESPONSE REGULATOR RCP1-RELATED"/>
    <property type="match status" value="1"/>
</dbReference>
<name>A0A7K1SBR5_9BACT</name>
<feature type="domain" description="Response regulatory" evidence="2">
    <location>
        <begin position="14"/>
        <end position="137"/>
    </location>
</feature>
<evidence type="ECO:0000313" key="4">
    <source>
        <dbReference type="Proteomes" id="UP000436006"/>
    </source>
</evidence>
<dbReference type="AlphaFoldDB" id="A0A7K1SBR5"/>
<sequence length="150" mass="17079">MESDQRSLRKKALPLLVIENNEDHQLLIGYCLRTKIPQVEPIFASTVNETLAFLKLSVIHKKIFPSLILLDLYLPKLTDGFNLLKEIRTSYPPLPVIVLSTQSEAGLVEKAYALGAHSFLTKPFNLDEWENLFKILNEYWLGTVTLPKGE</sequence>
<keyword evidence="4" id="KW-1185">Reference proteome</keyword>